<dbReference type="GO" id="GO:0006633">
    <property type="term" value="P:fatty acid biosynthetic process"/>
    <property type="evidence" value="ECO:0007669"/>
    <property type="project" value="InterPro"/>
</dbReference>
<protein>
    <submittedName>
        <fullName evidence="13">Beta-ketoacyl synthase domain-containing protein</fullName>
    </submittedName>
    <submittedName>
        <fullName evidence="12">Polyketide synthase 31</fullName>
    </submittedName>
</protein>
<dbReference type="Gene3D" id="3.40.50.12780">
    <property type="entry name" value="N-terminal domain of ligase-like"/>
    <property type="match status" value="1"/>
</dbReference>
<evidence type="ECO:0000259" key="9">
    <source>
        <dbReference type="PROSITE" id="PS50075"/>
    </source>
</evidence>
<evidence type="ECO:0000256" key="3">
    <source>
        <dbReference type="ARBA" id="ARBA00022679"/>
    </source>
</evidence>
<dbReference type="Pfam" id="PF00501">
    <property type="entry name" value="AMP-binding"/>
    <property type="match status" value="1"/>
</dbReference>
<evidence type="ECO:0000256" key="4">
    <source>
        <dbReference type="ARBA" id="ARBA00022737"/>
    </source>
</evidence>
<dbReference type="InterPro" id="IPR006162">
    <property type="entry name" value="Ppantetheine_attach_site"/>
</dbReference>
<dbReference type="InterPro" id="IPR032821">
    <property type="entry name" value="PKS_assoc"/>
</dbReference>
<dbReference type="GO" id="GO:0004315">
    <property type="term" value="F:3-oxoacyl-[acyl-carrier-protein] synthase activity"/>
    <property type="evidence" value="ECO:0007669"/>
    <property type="project" value="InterPro"/>
</dbReference>
<evidence type="ECO:0000259" key="11">
    <source>
        <dbReference type="PROSITE" id="PS52019"/>
    </source>
</evidence>
<evidence type="ECO:0000313" key="14">
    <source>
        <dbReference type="Proteomes" id="UP000094444"/>
    </source>
</evidence>
<dbReference type="Gene3D" id="3.40.50.720">
    <property type="entry name" value="NAD(P)-binding Rossmann-like Domain"/>
    <property type="match status" value="1"/>
</dbReference>
<dbReference type="Pfam" id="PF22953">
    <property type="entry name" value="SpnB_Rossmann"/>
    <property type="match status" value="1"/>
</dbReference>
<dbReference type="PANTHER" id="PTHR43775:SF51">
    <property type="entry name" value="INACTIVE PHENOLPHTHIOCEROL SYNTHESIS POLYKETIDE SYNTHASE TYPE I PKS1-RELATED"/>
    <property type="match status" value="1"/>
</dbReference>
<dbReference type="SMART" id="SM00824">
    <property type="entry name" value="PKS_TE"/>
    <property type="match status" value="1"/>
</dbReference>
<keyword evidence="5" id="KW-0560">Oxidoreductase</keyword>
<dbReference type="PROSITE" id="PS50075">
    <property type="entry name" value="CARRIER"/>
    <property type="match status" value="2"/>
</dbReference>
<dbReference type="InterPro" id="IPR020807">
    <property type="entry name" value="PKS_DH"/>
</dbReference>
<dbReference type="InterPro" id="IPR016036">
    <property type="entry name" value="Malonyl_transacylase_ACP-bd"/>
</dbReference>
<dbReference type="SUPFAM" id="SSF56801">
    <property type="entry name" value="Acetyl-CoA synthetase-like"/>
    <property type="match status" value="1"/>
</dbReference>
<dbReference type="SMART" id="SM00822">
    <property type="entry name" value="PKS_KR"/>
    <property type="match status" value="1"/>
</dbReference>
<dbReference type="PROSITE" id="PS52019">
    <property type="entry name" value="PKS_MFAS_DH"/>
    <property type="match status" value="1"/>
</dbReference>
<name>A0A1I9KHV1_DIAHE</name>
<dbReference type="InterPro" id="IPR050091">
    <property type="entry name" value="PKS_NRPS_Biosynth_Enz"/>
</dbReference>
<dbReference type="InterPro" id="IPR049900">
    <property type="entry name" value="PKS_mFAS_DH"/>
</dbReference>
<dbReference type="EMBL" id="KR153155">
    <property type="protein sequence ID" value="ALP31869.1"/>
    <property type="molecule type" value="Genomic_DNA"/>
</dbReference>
<dbReference type="InterPro" id="IPR000873">
    <property type="entry name" value="AMP-dep_synth/lig_dom"/>
</dbReference>
<dbReference type="SUPFAM" id="SSF53901">
    <property type="entry name" value="Thiolase-like"/>
    <property type="match status" value="1"/>
</dbReference>
<feature type="region of interest" description="N-terminal hotdog fold" evidence="7">
    <location>
        <begin position="1574"/>
        <end position="1705"/>
    </location>
</feature>
<dbReference type="PROSITE" id="PS00606">
    <property type="entry name" value="KS3_1"/>
    <property type="match status" value="1"/>
</dbReference>
<dbReference type="GO" id="GO:0016491">
    <property type="term" value="F:oxidoreductase activity"/>
    <property type="evidence" value="ECO:0007669"/>
    <property type="project" value="UniProtKB-KW"/>
</dbReference>
<dbReference type="Pfam" id="PF08659">
    <property type="entry name" value="KR"/>
    <property type="match status" value="1"/>
</dbReference>
<dbReference type="OrthoDB" id="5334845at2759"/>
<dbReference type="InterPro" id="IPR025110">
    <property type="entry name" value="AMP-bd_C"/>
</dbReference>
<dbReference type="InterPro" id="IPR020841">
    <property type="entry name" value="PKS_Beta-ketoAc_synthase_dom"/>
</dbReference>
<dbReference type="CDD" id="cd08956">
    <property type="entry name" value="KR_3_FAS_SDR_x"/>
    <property type="match status" value="1"/>
</dbReference>
<dbReference type="Gene3D" id="3.40.366.10">
    <property type="entry name" value="Malonyl-Coenzyme A Acyl Carrier Protein, domain 2"/>
    <property type="match status" value="1"/>
</dbReference>
<dbReference type="Pfam" id="PF14765">
    <property type="entry name" value="PS-DH"/>
    <property type="match status" value="1"/>
</dbReference>
<dbReference type="Pfam" id="PF00698">
    <property type="entry name" value="Acyl_transf_1"/>
    <property type="match status" value="1"/>
</dbReference>
<dbReference type="InterPro" id="IPR001227">
    <property type="entry name" value="Ac_transferase_dom_sf"/>
</dbReference>
<dbReference type="InterPro" id="IPR020806">
    <property type="entry name" value="PKS_PP-bd"/>
</dbReference>
<evidence type="ECO:0000256" key="8">
    <source>
        <dbReference type="SAM" id="MobiDB-lite"/>
    </source>
</evidence>
<dbReference type="FunFam" id="3.40.47.10:FF:000019">
    <property type="entry name" value="Polyketide synthase type I"/>
    <property type="match status" value="1"/>
</dbReference>
<dbReference type="Pfam" id="PF00109">
    <property type="entry name" value="ketoacyl-synt"/>
    <property type="match status" value="1"/>
</dbReference>
<dbReference type="InterPro" id="IPR018201">
    <property type="entry name" value="Ketoacyl_synth_AS"/>
</dbReference>
<dbReference type="InterPro" id="IPR036291">
    <property type="entry name" value="NAD(P)-bd_dom_sf"/>
</dbReference>
<evidence type="ECO:0000256" key="5">
    <source>
        <dbReference type="ARBA" id="ARBA00023002"/>
    </source>
</evidence>
<keyword evidence="2" id="KW-0597">Phosphoprotein</keyword>
<feature type="domain" description="Carrier" evidence="9">
    <location>
        <begin position="541"/>
        <end position="620"/>
    </location>
</feature>
<dbReference type="PROSITE" id="PS00012">
    <property type="entry name" value="PHOSPHOPANTETHEINE"/>
    <property type="match status" value="1"/>
</dbReference>
<feature type="region of interest" description="Disordered" evidence="8">
    <location>
        <begin position="1885"/>
        <end position="1917"/>
    </location>
</feature>
<gene>
    <name evidence="12" type="primary">PKS31</name>
    <name evidence="13" type="ORF">DHEL01_v209280</name>
</gene>
<evidence type="ECO:0000256" key="7">
    <source>
        <dbReference type="PROSITE-ProRule" id="PRU01363"/>
    </source>
</evidence>
<dbReference type="Pfam" id="PF00975">
    <property type="entry name" value="Thioesterase"/>
    <property type="match status" value="1"/>
</dbReference>
<dbReference type="InterPro" id="IPR057326">
    <property type="entry name" value="KR_dom"/>
</dbReference>
<evidence type="ECO:0000313" key="13">
    <source>
        <dbReference type="EMBL" id="POS72328.1"/>
    </source>
</evidence>
<dbReference type="PANTHER" id="PTHR43775">
    <property type="entry name" value="FATTY ACID SYNTHASE"/>
    <property type="match status" value="1"/>
</dbReference>
<accession>A0A1I9KHV1</accession>
<dbReference type="Gene3D" id="3.30.70.3290">
    <property type="match status" value="1"/>
</dbReference>
<dbReference type="InterPro" id="IPR001031">
    <property type="entry name" value="Thioesterase"/>
</dbReference>
<dbReference type="SUPFAM" id="SSF52151">
    <property type="entry name" value="FabD/lysophospholipase-like"/>
    <property type="match status" value="1"/>
</dbReference>
<evidence type="ECO:0000313" key="12">
    <source>
        <dbReference type="EMBL" id="ALP31869.1"/>
    </source>
</evidence>
<keyword evidence="14" id="KW-1185">Reference proteome</keyword>
<dbReference type="Pfam" id="PF00550">
    <property type="entry name" value="PP-binding"/>
    <property type="match status" value="2"/>
</dbReference>
<dbReference type="GO" id="GO:0044550">
    <property type="term" value="P:secondary metabolite biosynthetic process"/>
    <property type="evidence" value="ECO:0007669"/>
    <property type="project" value="UniProtKB-ARBA"/>
</dbReference>
<dbReference type="InterPro" id="IPR014031">
    <property type="entry name" value="Ketoacyl_synth_C"/>
</dbReference>
<evidence type="ECO:0000256" key="6">
    <source>
        <dbReference type="ARBA" id="ARBA00023268"/>
    </source>
</evidence>
<feature type="compositionally biased region" description="Basic and acidic residues" evidence="8">
    <location>
        <begin position="1898"/>
        <end position="1916"/>
    </location>
</feature>
<dbReference type="SUPFAM" id="SSF51735">
    <property type="entry name" value="NAD(P)-binding Rossmann-fold domains"/>
    <property type="match status" value="2"/>
</dbReference>
<dbReference type="InterPro" id="IPR016035">
    <property type="entry name" value="Acyl_Trfase/lysoPLipase"/>
</dbReference>
<evidence type="ECO:0000259" key="10">
    <source>
        <dbReference type="PROSITE" id="PS52004"/>
    </source>
</evidence>
<evidence type="ECO:0000256" key="2">
    <source>
        <dbReference type="ARBA" id="ARBA00022553"/>
    </source>
</evidence>
<organism evidence="12">
    <name type="scientific">Diaporthe helianthi</name>
    <dbReference type="NCBI Taxonomy" id="158607"/>
    <lineage>
        <taxon>Eukaryota</taxon>
        <taxon>Fungi</taxon>
        <taxon>Dikarya</taxon>
        <taxon>Ascomycota</taxon>
        <taxon>Pezizomycotina</taxon>
        <taxon>Sordariomycetes</taxon>
        <taxon>Sordariomycetidae</taxon>
        <taxon>Diaporthales</taxon>
        <taxon>Diaporthaceae</taxon>
        <taxon>Diaporthe</taxon>
    </lineage>
</organism>
<dbReference type="PROSITE" id="PS00455">
    <property type="entry name" value="AMP_BINDING"/>
    <property type="match status" value="1"/>
</dbReference>
<evidence type="ECO:0000256" key="1">
    <source>
        <dbReference type="ARBA" id="ARBA00022450"/>
    </source>
</evidence>
<keyword evidence="1" id="KW-0596">Phosphopantetheine</keyword>
<dbReference type="InterPro" id="IPR020845">
    <property type="entry name" value="AMP-binding_CS"/>
</dbReference>
<dbReference type="InterPro" id="IPR016039">
    <property type="entry name" value="Thiolase-like"/>
</dbReference>
<feature type="active site" description="Proton donor; for dehydratase activity" evidence="7">
    <location>
        <position position="1788"/>
    </location>
</feature>
<dbReference type="SMART" id="SM00825">
    <property type="entry name" value="PKS_KS"/>
    <property type="match status" value="1"/>
</dbReference>
<dbReference type="PROSITE" id="PS52004">
    <property type="entry name" value="KS3_2"/>
    <property type="match status" value="1"/>
</dbReference>
<dbReference type="InterPro" id="IPR013968">
    <property type="entry name" value="PKS_KR"/>
</dbReference>
<dbReference type="CDD" id="cd00833">
    <property type="entry name" value="PKS"/>
    <property type="match status" value="1"/>
</dbReference>
<dbReference type="Proteomes" id="UP000094444">
    <property type="component" value="Unassembled WGS sequence"/>
</dbReference>
<dbReference type="InterPro" id="IPR045851">
    <property type="entry name" value="AMP-bd_C_sf"/>
</dbReference>
<dbReference type="Gene3D" id="3.10.129.110">
    <property type="entry name" value="Polyketide synthase dehydratase"/>
    <property type="match status" value="1"/>
</dbReference>
<reference evidence="12" key="1">
    <citation type="submission" date="2015-04" db="EMBL/GenBank/DDBJ databases">
        <title>Dhpks1, a gene encoding a polyketide synthase of the phytopathogenic fungus Diaporthe helianthi is required to trigger sunflower stem canker toxin-mediated disease.</title>
        <authorList>
            <person name="Maimone Mancarello A.B."/>
            <person name="Pane C."/>
            <person name="Ruocco M."/>
            <person name="Cacciola S.O."/>
            <person name="Firrao G."/>
            <person name="Magnano Di San Lio G."/>
            <person name="Baroncelli R."/>
            <person name="Vannacci G."/>
            <person name="Vergara M."/>
            <person name="Scala F."/>
        </authorList>
    </citation>
    <scope>NUCLEOTIDE SEQUENCE</scope>
    <source>
        <strain evidence="12">7/96</strain>
    </source>
</reference>
<dbReference type="Pfam" id="PF21089">
    <property type="entry name" value="PKS_DH_N"/>
    <property type="match status" value="1"/>
</dbReference>
<feature type="region of interest" description="C-terminal hotdog fold" evidence="7">
    <location>
        <begin position="1728"/>
        <end position="1886"/>
    </location>
</feature>
<reference evidence="13 14" key="2">
    <citation type="submission" date="2017-09" db="EMBL/GenBank/DDBJ databases">
        <title>Polyketide synthases of a Diaporthe helianthi virulent isolate.</title>
        <authorList>
            <person name="Baroncelli R."/>
        </authorList>
    </citation>
    <scope>NUCLEOTIDE SEQUENCE [LARGE SCALE GENOMIC DNA]</scope>
    <source>
        <strain evidence="13 14">7/96</strain>
    </source>
</reference>
<dbReference type="Pfam" id="PF13193">
    <property type="entry name" value="AMP-binding_C"/>
    <property type="match status" value="1"/>
</dbReference>
<dbReference type="Gene3D" id="3.40.47.10">
    <property type="match status" value="1"/>
</dbReference>
<dbReference type="Pfam" id="PF02801">
    <property type="entry name" value="Ketoacyl-synt_C"/>
    <property type="match status" value="1"/>
</dbReference>
<dbReference type="InterPro" id="IPR014043">
    <property type="entry name" value="Acyl_transferase_dom"/>
</dbReference>
<feature type="domain" description="Ketosynthase family 3 (KS3)" evidence="10">
    <location>
        <begin position="643"/>
        <end position="1079"/>
    </location>
</feature>
<dbReference type="SUPFAM" id="SSF55048">
    <property type="entry name" value="Probable ACP-binding domain of malonyl-CoA ACP transacylase"/>
    <property type="match status" value="1"/>
</dbReference>
<dbReference type="SUPFAM" id="SSF47336">
    <property type="entry name" value="ACP-like"/>
    <property type="match status" value="2"/>
</dbReference>
<dbReference type="InterPro" id="IPR042104">
    <property type="entry name" value="PKS_dehydratase_sf"/>
</dbReference>
<keyword evidence="3" id="KW-0808">Transferase</keyword>
<dbReference type="InterPro" id="IPR055123">
    <property type="entry name" value="SpnB-like_Rossmann"/>
</dbReference>
<feature type="domain" description="PKS/mFAS DH" evidence="11">
    <location>
        <begin position="1574"/>
        <end position="1886"/>
    </location>
</feature>
<dbReference type="InterPro" id="IPR042099">
    <property type="entry name" value="ANL_N_sf"/>
</dbReference>
<feature type="domain" description="Carrier" evidence="9">
    <location>
        <begin position="2317"/>
        <end position="2394"/>
    </location>
</feature>
<dbReference type="STRING" id="158607.A0A1I9KHV1"/>
<keyword evidence="6" id="KW-0511">Multifunctional enzyme</keyword>
<dbReference type="SUPFAM" id="SSF53474">
    <property type="entry name" value="alpha/beta-Hydrolases"/>
    <property type="match status" value="1"/>
</dbReference>
<dbReference type="CDD" id="cd04433">
    <property type="entry name" value="AFD_class_I"/>
    <property type="match status" value="1"/>
</dbReference>
<dbReference type="InterPro" id="IPR014030">
    <property type="entry name" value="Ketoacyl_synth_N"/>
</dbReference>
<dbReference type="GO" id="GO:0004312">
    <property type="term" value="F:fatty acid synthase activity"/>
    <property type="evidence" value="ECO:0007669"/>
    <property type="project" value="TreeGrafter"/>
</dbReference>
<dbReference type="InterPro" id="IPR009081">
    <property type="entry name" value="PP-bd_ACP"/>
</dbReference>
<dbReference type="InterPro" id="IPR029058">
    <property type="entry name" value="AB_hydrolase_fold"/>
</dbReference>
<dbReference type="Gene3D" id="1.10.1200.10">
    <property type="entry name" value="ACP-like"/>
    <property type="match status" value="2"/>
</dbReference>
<dbReference type="InterPro" id="IPR020802">
    <property type="entry name" value="TesA-like"/>
</dbReference>
<dbReference type="InterPro" id="IPR049552">
    <property type="entry name" value="PKS_DH_N"/>
</dbReference>
<dbReference type="GO" id="GO:0031177">
    <property type="term" value="F:phosphopantetheine binding"/>
    <property type="evidence" value="ECO:0007669"/>
    <property type="project" value="InterPro"/>
</dbReference>
<dbReference type="EMBL" id="MAVT02001025">
    <property type="protein sequence ID" value="POS72328.1"/>
    <property type="molecule type" value="Genomic_DNA"/>
</dbReference>
<keyword evidence="4" id="KW-0677">Repeat</keyword>
<dbReference type="SMART" id="SM00823">
    <property type="entry name" value="PKS_PP"/>
    <property type="match status" value="2"/>
</dbReference>
<dbReference type="InterPro" id="IPR049551">
    <property type="entry name" value="PKS_DH_C"/>
</dbReference>
<dbReference type="SMART" id="SM00827">
    <property type="entry name" value="PKS_AT"/>
    <property type="match status" value="1"/>
</dbReference>
<feature type="active site" description="Proton acceptor; for dehydratase activity" evidence="7">
    <location>
        <position position="1606"/>
    </location>
</feature>
<dbReference type="Gene3D" id="3.40.50.1820">
    <property type="entry name" value="alpha/beta hydrolase"/>
    <property type="match status" value="1"/>
</dbReference>
<dbReference type="SMART" id="SM00826">
    <property type="entry name" value="PKS_DH"/>
    <property type="match status" value="1"/>
</dbReference>
<dbReference type="InterPro" id="IPR036736">
    <property type="entry name" value="ACP-like_sf"/>
</dbReference>
<sequence length="2753" mass="295830">MSQLASIPELLVRHAEERGQKVAYSSPSREITYRDLERRTRHIAVHLARAGIGRGDFVAVILGRCLEAVESTLAITRAGAVGVPLDPRSPPSELSNVLNHSSACAVFTDSRHLSQVRSATEGRNQTIIVVSSSVDELANGESDIERFEIWAEDEECTASDPKIDEDIGADAAFLHYTSGTTGSPKGVLSSQQSWLWSAQSFVHGFGLTEEDQFFWPLPLFHCMSHAFCIFATLTVGASAHLPEPNEMLFDSLDMPQAQTATIIVGAPASYHEILASASTSVTSLVLPRLRACIVGGSSATAALSAQVQEILRVPLLNNYGCTEVCGAIAVDRPGDTYREHAISALISGMELKLMDPDGNEVQDGEQGEIWIRSPGLMIGYYKEVDSPFTSEGWFPTGDIAHGSKHRNNLTFVGRKKEIIIRGGENIQPDEVERVLLQCPGVADVVVAGIPHFFLGEIPAAFIVSANRSNTPEKDDAGLDPSTLLALCRRSLPEYKIPTSFYEISAVPRTLLGKPKRSAVTSCTSTLLTAQSKLRSKDSIEAMVLTETIRACAIDADAGSQDAAWLHQQSGQPFTTLGLTSLAGIVLRDRLSSLTGLDLPTTFVFDHPTPEAVSEYLYGRLLGSKVPPALPIPMPESLAVDGGVEPIAIVSMACRYPGGICSPEDLWRIVSDGIDVTSEFPTDRGWNVEKLYNPDPDHPGTSTTRRGAFLENMADFDAGLFGMSPREALATDPQQRLLLETTWELAERGGIAPSSLQGTQTGVFVGIMYGDYGDNGKNNPDLEAYVGLGSSGSVVSGRVSYCFGLHGPSICIHTGCSSSLVAIHLAAASLRSGESSLAVAGGVTTMATPHSFVSFSKRRGLSSDGRCRAYSSDADGTGWSEGVGLVLLERLQDARRKGHQVLAVIRGSAVNSDGASNGLTAPSGTAQQQVIQTALAQAGLASVNVDVVEGHGTATPLGDPIEVQALISAYGNGGGDTKRPDSRPLLLGSIKSNIGHTQAAAGVAGIIKMVQAIQDGIAPASLHVSEPSRYIEWKGSGVEVLAKAKPWPILFHEDLTSRKRRAAVSSFGIGGTNAHVVLEQSPEVADQRKPDYFDNLTPPDTPATPKLTEKASLSFPWILSGADEAALRAQARSLLAAKEIFLQDPADVALALATTRSALRHRASVIPTWGDYQAALEKLAGDDRDPEVGTVPSHGQASATKPRVAFMFSGQGARLPSGDVLEQLCAAFPVFSDAFREACDEVSLFLECPLSSFLGNGEGPGETRNPRLDRTDFAQSLLFAFEVAMFRLLGSVKIHPDFVTGHSLGEITAAYASGALSLREAAMIVACRGKLMADLPCNGIMVSVSASEEEVSDEISRQKLEIQNGSVTIAAVNSNNSIVLSGTKEAVMVIADKLAGSGRRVTQLRNIEHAFHSPMMDPMLADFQRNLESQINGTRKSTTPVISSVTGNRVEAAHLRSTMHWTRHVRQPVRFADAVGTLQNDGVSLFVEIGPSAVLSQHVPGSIATSSHPNKLLDALGQLWVRGLQVDWKTVFESFSTGAHVVDLPVYPFQRRRYWIDPPKLATQQTDFMMNELGHGILFHSTSIPETGNIMCTGRMSTARQPWLRDHVVGGQIIVPGAALTELVMRASRECTASGESMMLDEFTFIAPVSLGTGKDYELQVQVVIGEAQEHGTRTVDVYPRPRGVPAHHEWARHATGILKPASPLNQDSAAIMEGFQPLVDQKPRDHDQQMADISKAYSALAGAGITYGPSFQSVRAIWREGQHDEPRAHIEPSPNQSRMYALHPVLLDAALHASLLAEPDTVTRNICLPFLFRGVRISATAGSGALIACIRKLGENRFSVVLTEEATGRLVAVVSEVVTRSWSASEPAKGDLYGLRWDKFANTRIGDDSQQSSSQPDELYRVQSDPRDDGADEKHTIQSRVHKSVTDVLGVLQKWRAQKAYSGGRLVIVTKRASLDHDPDLAAAAVWGFVRSAQAELSGGRIVLIDLDGSAESEEALVAAIASKQEIVALRKGIPMVLSFYKISLPPVQIASLEAAVSASTLDVSGTVLITGARGALGALLSRHIVLVHGAKNLLLVSRSGMKANGAAQLCDDLSIAGAVVRVEACDCGDRQQLVTLLASITSRGLPPISAIIHCAGIVDDAVLSSQDPGRVSRVLHPKVDAAWHLHDLAPSTVRSFILFSSFVGILGNEGQVAYSAGNAFLDALARYRNSRGLPAISMAWGPWLNEVGMASDNRLKAHNGRLENAKPLTDKQGLELFEKAMQRRFSSEPVVAPLLVEGPFPLISGPTAAPEASKSESATQGGRKLRQLLTEIPLDGREKKLVELVRSAVAKVLGYPDQDLPERPLADLGFDSSSSVLLSNRLRRLTGVMDLPVTLALDYETIPALTQYLLGRLDLERLAKESDATAHDMCNSAEDIETLISTANDNKSSFEHSNTANSMPQRDHEDVDVEAFRGLTALYKRLCHLQQYSAAADLLGSSSLALPRFKIGPNMSKYAAPPQRLATGPSDSASPAVPLVLLPSFLPPVIADGFRGSAYSALAAEMKGEREMFELPHPEGMAVPEDLETLAAVHVATIQEQFVGPIMLVGFSAGGLVAHAVASRLLEDVQSQEIGRQKVQVAGLVLIDTYINIEGKHHPEWLDALPAEALITRDGGLLRMIKDPDLALGKVGGYFRTLRNFEPQSLPEALPTLLLRAQFPTANMSKEEDEWQSSWAQAKKILDVLGSHLELLGKPYVTASADGIRRWITRVEHHMK</sequence>
<dbReference type="Pfam" id="PF16197">
    <property type="entry name" value="KAsynt_C_assoc"/>
    <property type="match status" value="1"/>
</dbReference>
<proteinExistence type="predicted"/>
<dbReference type="Gene3D" id="3.30.300.30">
    <property type="match status" value="1"/>
</dbReference>